<dbReference type="Gene3D" id="2.40.30.10">
    <property type="entry name" value="Translation factors"/>
    <property type="match status" value="1"/>
</dbReference>
<evidence type="ECO:0000313" key="20">
    <source>
        <dbReference type="Proteomes" id="UP001626550"/>
    </source>
</evidence>
<keyword evidence="6" id="KW-0488">Methylation</keyword>
<dbReference type="Pfam" id="PF21208">
    <property type="entry name" value="euk_SelB_III"/>
    <property type="match status" value="1"/>
</dbReference>
<gene>
    <name evidence="19" type="ORF">Ciccas_008387</name>
</gene>
<keyword evidence="7" id="KW-0963">Cytoplasm</keyword>
<reference evidence="19 20" key="1">
    <citation type="submission" date="2024-11" db="EMBL/GenBank/DDBJ databases">
        <title>Adaptive evolution of stress response genes in parasites aligns with host niche diversity.</title>
        <authorList>
            <person name="Hahn C."/>
            <person name="Resl P."/>
        </authorList>
    </citation>
    <scope>NUCLEOTIDE SEQUENCE [LARGE SCALE GENOMIC DNA]</scope>
    <source>
        <strain evidence="19">EGGRZ-B1_66</strain>
        <tissue evidence="19">Body</tissue>
    </source>
</reference>
<dbReference type="InterPro" id="IPR027417">
    <property type="entry name" value="P-loop_NTPase"/>
</dbReference>
<feature type="non-terminal residue" evidence="19">
    <location>
        <position position="559"/>
    </location>
</feature>
<comment type="subcellular location">
    <subcellularLocation>
        <location evidence="4">Cytoplasm</location>
    </subcellularLocation>
    <subcellularLocation>
        <location evidence="3">Nucleus</location>
    </subcellularLocation>
</comment>
<evidence type="ECO:0000256" key="11">
    <source>
        <dbReference type="ARBA" id="ARBA00022917"/>
    </source>
</evidence>
<dbReference type="SUPFAM" id="SSF52540">
    <property type="entry name" value="P-loop containing nucleoside triphosphate hydrolases"/>
    <property type="match status" value="1"/>
</dbReference>
<evidence type="ECO:0000256" key="12">
    <source>
        <dbReference type="ARBA" id="ARBA00023134"/>
    </source>
</evidence>
<dbReference type="Pfam" id="PF03144">
    <property type="entry name" value="GTP_EFTU_D2"/>
    <property type="match status" value="1"/>
</dbReference>
<dbReference type="CDD" id="cd03696">
    <property type="entry name" value="SelB_II"/>
    <property type="match status" value="1"/>
</dbReference>
<dbReference type="InterPro" id="IPR009000">
    <property type="entry name" value="Transl_B-barrel_sf"/>
</dbReference>
<dbReference type="SUPFAM" id="SSF50447">
    <property type="entry name" value="Translation proteins"/>
    <property type="match status" value="1"/>
</dbReference>
<sequence length="559" mass="61669">MVLLNVNVGVLGHVDSGKTSLSKALSTVASTGAFDKNPESKRRGITLDLGFSSFCVDSVPAHLQNEASSYDKLQFTLVDCPGHASLIKTILSGSQIIDIMMLVVDVTKGFQTQTKECLVIGEITAKRMIVVLNKCDLLEPETRQDKIAKMQKKISKLLEQTKLSGSPIVALSANIGGGLSESFGQLDKSEGVQSLIETLSQYVENPRDRRMQLAQRPFIFAVDHCFNITGQGTILTGTVISGKISISDIIELPHLKVQKKIKSMQMFRQPVQVLVPGDRAGICIPQLDSNLMERGLVCQPGVVCTVFGCVLKNASKVAYFKQAVKSKQKFNVSISHEMALASITAFRTSKKGSELDFAAYFRGDQPVGQELLFLEELLPPSETKEFDQYLVLQFDHAICCPSWGLAIGSKLDIDSCSDVCRLAFSGEVAHVFQEAKFREHHLPKLPIFKRKVRMGQIDRVSSPRECIVKGLFKKETNWELFLNLHVQLEGYEANAVGALEETPALWSVPGVITGNFGQTGKCRVDLKEDLPEEVVIRYTANKKKTTTNETLPTESTRVR</sequence>
<evidence type="ECO:0000259" key="18">
    <source>
        <dbReference type="PROSITE" id="PS51722"/>
    </source>
</evidence>
<keyword evidence="13" id="KW-0539">Nucleus</keyword>
<evidence type="ECO:0000256" key="3">
    <source>
        <dbReference type="ARBA" id="ARBA00004123"/>
    </source>
</evidence>
<organism evidence="19 20">
    <name type="scientific">Cichlidogyrus casuarinus</name>
    <dbReference type="NCBI Taxonomy" id="1844966"/>
    <lineage>
        <taxon>Eukaryota</taxon>
        <taxon>Metazoa</taxon>
        <taxon>Spiralia</taxon>
        <taxon>Lophotrochozoa</taxon>
        <taxon>Platyhelminthes</taxon>
        <taxon>Monogenea</taxon>
        <taxon>Monopisthocotylea</taxon>
        <taxon>Dactylogyridea</taxon>
        <taxon>Ancyrocephalidae</taxon>
        <taxon>Cichlidogyrus</taxon>
    </lineage>
</organism>
<dbReference type="InterPro" id="IPR000795">
    <property type="entry name" value="T_Tr_GTP-bd_dom"/>
</dbReference>
<evidence type="ECO:0000256" key="1">
    <source>
        <dbReference type="ARBA" id="ARBA00001936"/>
    </source>
</evidence>
<evidence type="ECO:0000256" key="6">
    <source>
        <dbReference type="ARBA" id="ARBA00022481"/>
    </source>
</evidence>
<dbReference type="CDD" id="cd01889">
    <property type="entry name" value="SelB_euk"/>
    <property type="match status" value="1"/>
</dbReference>
<dbReference type="InterPro" id="IPR050055">
    <property type="entry name" value="EF-Tu_GTPase"/>
</dbReference>
<evidence type="ECO:0000256" key="4">
    <source>
        <dbReference type="ARBA" id="ARBA00004496"/>
    </source>
</evidence>
<keyword evidence="20" id="KW-1185">Reference proteome</keyword>
<dbReference type="GO" id="GO:0016787">
    <property type="term" value="F:hydrolase activity"/>
    <property type="evidence" value="ECO:0007669"/>
    <property type="project" value="UniProtKB-KW"/>
</dbReference>
<dbReference type="InterPro" id="IPR049393">
    <property type="entry name" value="eEFSec_III"/>
</dbReference>
<dbReference type="InterPro" id="IPR004161">
    <property type="entry name" value="EFTu-like_2"/>
</dbReference>
<evidence type="ECO:0000256" key="5">
    <source>
        <dbReference type="ARBA" id="ARBA00015953"/>
    </source>
</evidence>
<evidence type="ECO:0000256" key="17">
    <source>
        <dbReference type="ARBA" id="ARBA00082387"/>
    </source>
</evidence>
<evidence type="ECO:0000256" key="14">
    <source>
        <dbReference type="ARBA" id="ARBA00049117"/>
    </source>
</evidence>
<name>A0ABD2Q1C8_9PLAT</name>
<dbReference type="AlphaFoldDB" id="A0ABD2Q1C8"/>
<dbReference type="InterPro" id="IPR049394">
    <property type="entry name" value="eEFSec_C"/>
</dbReference>
<keyword evidence="8" id="KW-0597">Phosphoprotein</keyword>
<comment type="cofactor">
    <cofactor evidence="2">
        <name>Mg(2+)</name>
        <dbReference type="ChEBI" id="CHEBI:18420"/>
    </cofactor>
</comment>
<comment type="function">
    <text evidence="15">Translation factor required for the incorporation of the rare amino acid selenocysteine encoded by UGA codons. Replaces the eRF1-eRF3-GTP ternary complex for the insertion of selenocysteine directed by the UGA codon. Insertion of selenocysteine at UGA codons is mediated by SECISBP2 and EEFSEC: SECISBP2 (1) specifically binds the SECIS sequence once the 80S ribosome encounters an in-frame UGA codon and (2) contacts the RPS27A/eS31 of the 40S ribosome before ribosome stalling. (3) GTP-bound EEFSEC then delivers selenocysteinyl-tRNA(Sec) to the 80S ribosome and adopts a preaccommodated state conformation. (4) After GTP hydrolysis, EEFSEC dissociates from the assembly, selenocysteinyl-tRNA(Sec) accommodates, and peptide bond synthesis and selenoprotein elongation occur.</text>
</comment>
<comment type="cofactor">
    <cofactor evidence="1">
        <name>Mn(2+)</name>
        <dbReference type="ChEBI" id="CHEBI:29035"/>
    </cofactor>
</comment>
<dbReference type="FunFam" id="3.40.50.300:FF:000900">
    <property type="entry name" value="Eukaryotic elongation factor, selenocysteine-tRNA-specific"/>
    <property type="match status" value="1"/>
</dbReference>
<dbReference type="Proteomes" id="UP001626550">
    <property type="component" value="Unassembled WGS sequence"/>
</dbReference>
<comment type="caution">
    <text evidence="19">The sequence shown here is derived from an EMBL/GenBank/DDBJ whole genome shotgun (WGS) entry which is preliminary data.</text>
</comment>
<proteinExistence type="predicted"/>
<keyword evidence="10" id="KW-0378">Hydrolase</keyword>
<evidence type="ECO:0000256" key="10">
    <source>
        <dbReference type="ARBA" id="ARBA00022801"/>
    </source>
</evidence>
<dbReference type="PROSITE" id="PS51722">
    <property type="entry name" value="G_TR_2"/>
    <property type="match status" value="1"/>
</dbReference>
<dbReference type="GO" id="GO:0005525">
    <property type="term" value="F:GTP binding"/>
    <property type="evidence" value="ECO:0007669"/>
    <property type="project" value="UniProtKB-KW"/>
</dbReference>
<dbReference type="EMBL" id="JBJKFK010001467">
    <property type="protein sequence ID" value="KAL3313012.1"/>
    <property type="molecule type" value="Genomic_DNA"/>
</dbReference>
<dbReference type="Pfam" id="PF21131">
    <property type="entry name" value="eEFSec_4th"/>
    <property type="match status" value="1"/>
</dbReference>
<dbReference type="PRINTS" id="PR00315">
    <property type="entry name" value="ELONGATNFCT"/>
</dbReference>
<dbReference type="InterPro" id="IPR005225">
    <property type="entry name" value="Small_GTP-bd"/>
</dbReference>
<feature type="domain" description="Tr-type G" evidence="18">
    <location>
        <begin position="3"/>
        <end position="207"/>
    </location>
</feature>
<protein>
    <recommendedName>
        <fullName evidence="5">Selenocysteine-specific elongation factor</fullName>
    </recommendedName>
    <alternativeName>
        <fullName evidence="17">Elongation factor sec</fullName>
    </alternativeName>
    <alternativeName>
        <fullName evidence="16">Eukaryotic elongation factor, selenocysteine-tRNA-specific</fullName>
    </alternativeName>
</protein>
<evidence type="ECO:0000256" key="7">
    <source>
        <dbReference type="ARBA" id="ARBA00022490"/>
    </source>
</evidence>
<dbReference type="PANTHER" id="PTHR43721:SF11">
    <property type="entry name" value="SELENOCYSTEINE-SPECIFIC ELONGATION FACTOR"/>
    <property type="match status" value="1"/>
</dbReference>
<evidence type="ECO:0000313" key="19">
    <source>
        <dbReference type="EMBL" id="KAL3313012.1"/>
    </source>
</evidence>
<keyword evidence="9" id="KW-0547">Nucleotide-binding</keyword>
<dbReference type="GO" id="GO:0005634">
    <property type="term" value="C:nucleus"/>
    <property type="evidence" value="ECO:0007669"/>
    <property type="project" value="UniProtKB-SubCell"/>
</dbReference>
<dbReference type="CDD" id="cd04094">
    <property type="entry name" value="eSelB_III"/>
    <property type="match status" value="1"/>
</dbReference>
<evidence type="ECO:0000256" key="15">
    <source>
        <dbReference type="ARBA" id="ARBA00054716"/>
    </source>
</evidence>
<keyword evidence="12" id="KW-0342">GTP-binding</keyword>
<evidence type="ECO:0000256" key="2">
    <source>
        <dbReference type="ARBA" id="ARBA00001946"/>
    </source>
</evidence>
<evidence type="ECO:0000256" key="13">
    <source>
        <dbReference type="ARBA" id="ARBA00023242"/>
    </source>
</evidence>
<evidence type="ECO:0000256" key="8">
    <source>
        <dbReference type="ARBA" id="ARBA00022553"/>
    </source>
</evidence>
<dbReference type="NCBIfam" id="TIGR00231">
    <property type="entry name" value="small_GTP"/>
    <property type="match status" value="1"/>
</dbReference>
<dbReference type="Pfam" id="PF00009">
    <property type="entry name" value="GTP_EFTU"/>
    <property type="match status" value="1"/>
</dbReference>
<dbReference type="GO" id="GO:0001514">
    <property type="term" value="P:selenocysteine incorporation"/>
    <property type="evidence" value="ECO:0007669"/>
    <property type="project" value="UniProtKB-ARBA"/>
</dbReference>
<evidence type="ECO:0000256" key="9">
    <source>
        <dbReference type="ARBA" id="ARBA00022741"/>
    </source>
</evidence>
<comment type="catalytic activity">
    <reaction evidence="14">
        <text>GTP + H2O = GDP + phosphate + H(+)</text>
        <dbReference type="Rhea" id="RHEA:19669"/>
        <dbReference type="ChEBI" id="CHEBI:15377"/>
        <dbReference type="ChEBI" id="CHEBI:15378"/>
        <dbReference type="ChEBI" id="CHEBI:37565"/>
        <dbReference type="ChEBI" id="CHEBI:43474"/>
        <dbReference type="ChEBI" id="CHEBI:58189"/>
    </reaction>
    <physiologicalReaction direction="left-to-right" evidence="14">
        <dbReference type="Rhea" id="RHEA:19670"/>
    </physiologicalReaction>
</comment>
<evidence type="ECO:0000256" key="16">
    <source>
        <dbReference type="ARBA" id="ARBA00076506"/>
    </source>
</evidence>
<keyword evidence="11" id="KW-0648">Protein biosynthesis</keyword>
<dbReference type="Gene3D" id="3.40.50.300">
    <property type="entry name" value="P-loop containing nucleotide triphosphate hydrolases"/>
    <property type="match status" value="1"/>
</dbReference>
<dbReference type="PANTHER" id="PTHR43721">
    <property type="entry name" value="ELONGATION FACTOR TU-RELATED"/>
    <property type="match status" value="1"/>
</dbReference>
<dbReference type="FunFam" id="2.40.30.10:FF:000052">
    <property type="entry name" value="Selenocysteine-specific elongation factor EF-Sec"/>
    <property type="match status" value="1"/>
</dbReference>
<accession>A0ABD2Q1C8</accession>
<dbReference type="GO" id="GO:0005737">
    <property type="term" value="C:cytoplasm"/>
    <property type="evidence" value="ECO:0007669"/>
    <property type="project" value="UniProtKB-SubCell"/>
</dbReference>